<sequence length="105" mass="12343">MKVVIAILFSASLVIIWVWRMVSWVWIRPRKLEKCFRKQGLNGHTYRTLYGDTNEMAELTKQAKLKPIKLTDDILPRVLPFHHHTLNKYVTPLGTTKMYLHPQNG</sequence>
<gene>
    <name evidence="2" type="ORF">RND71_024305</name>
</gene>
<keyword evidence="1" id="KW-0812">Transmembrane</keyword>
<reference evidence="2" key="1">
    <citation type="submission" date="2023-12" db="EMBL/GenBank/DDBJ databases">
        <title>Genome assembly of Anisodus tanguticus.</title>
        <authorList>
            <person name="Wang Y.-J."/>
        </authorList>
    </citation>
    <scope>NUCLEOTIDE SEQUENCE</scope>
    <source>
        <strain evidence="2">KB-2021</strain>
        <tissue evidence="2">Leaf</tissue>
    </source>
</reference>
<evidence type="ECO:0000256" key="1">
    <source>
        <dbReference type="SAM" id="Phobius"/>
    </source>
</evidence>
<keyword evidence="1" id="KW-0472">Membrane</keyword>
<feature type="transmembrane region" description="Helical" evidence="1">
    <location>
        <begin position="6"/>
        <end position="27"/>
    </location>
</feature>
<proteinExistence type="predicted"/>
<evidence type="ECO:0000313" key="2">
    <source>
        <dbReference type="EMBL" id="KAK4355334.1"/>
    </source>
</evidence>
<evidence type="ECO:0008006" key="4">
    <source>
        <dbReference type="Google" id="ProtNLM"/>
    </source>
</evidence>
<accession>A0AAE1RMV8</accession>
<comment type="caution">
    <text evidence="2">The sequence shown here is derived from an EMBL/GenBank/DDBJ whole genome shotgun (WGS) entry which is preliminary data.</text>
</comment>
<name>A0AAE1RMV8_9SOLA</name>
<keyword evidence="1" id="KW-1133">Transmembrane helix</keyword>
<protein>
    <recommendedName>
        <fullName evidence="4">Cytochrome P450</fullName>
    </recommendedName>
</protein>
<keyword evidence="3" id="KW-1185">Reference proteome</keyword>
<evidence type="ECO:0000313" key="3">
    <source>
        <dbReference type="Proteomes" id="UP001291623"/>
    </source>
</evidence>
<dbReference type="Proteomes" id="UP001291623">
    <property type="component" value="Unassembled WGS sequence"/>
</dbReference>
<organism evidence="2 3">
    <name type="scientific">Anisodus tanguticus</name>
    <dbReference type="NCBI Taxonomy" id="243964"/>
    <lineage>
        <taxon>Eukaryota</taxon>
        <taxon>Viridiplantae</taxon>
        <taxon>Streptophyta</taxon>
        <taxon>Embryophyta</taxon>
        <taxon>Tracheophyta</taxon>
        <taxon>Spermatophyta</taxon>
        <taxon>Magnoliopsida</taxon>
        <taxon>eudicotyledons</taxon>
        <taxon>Gunneridae</taxon>
        <taxon>Pentapetalae</taxon>
        <taxon>asterids</taxon>
        <taxon>lamiids</taxon>
        <taxon>Solanales</taxon>
        <taxon>Solanaceae</taxon>
        <taxon>Solanoideae</taxon>
        <taxon>Hyoscyameae</taxon>
        <taxon>Anisodus</taxon>
    </lineage>
</organism>
<dbReference type="EMBL" id="JAVYJV010000013">
    <property type="protein sequence ID" value="KAK4355334.1"/>
    <property type="molecule type" value="Genomic_DNA"/>
</dbReference>
<dbReference type="AlphaFoldDB" id="A0AAE1RMV8"/>